<keyword evidence="3" id="KW-0378">Hydrolase</keyword>
<evidence type="ECO:0000256" key="1">
    <source>
        <dbReference type="ARBA" id="ARBA00008950"/>
    </source>
</evidence>
<dbReference type="PANTHER" id="PTHR43165:SF1">
    <property type="entry name" value="PHOSPHODIESTERASE MJ0936"/>
    <property type="match status" value="1"/>
</dbReference>
<name>A0A0W8FJN9_9ZZZZ</name>
<dbReference type="PROSITE" id="PS01269">
    <property type="entry name" value="UPF0025"/>
    <property type="match status" value="1"/>
</dbReference>
<comment type="similarity">
    <text evidence="1">Belongs to the metallophosphoesterase superfamily. YfcE family.</text>
</comment>
<sequence length="195" mass="21276">MSRTVATIASFPACIYEEGFMLWRQEVSDRMIIGLISDTHDCLPLIERAVRRLNQEQVGLVLHAGDFVAPFVIPKLKDLNAPLIGVFGNNDGDHELLIAKCAEHEGIEIRGRFAVVTVDGLRIALLHGDERDLLEALIEAEAFDVIVHGHTHTAGIMRKGNTLAVNPGEVCGYLTGSSTLGLLDSGTREAEIIRL</sequence>
<dbReference type="Pfam" id="PF12850">
    <property type="entry name" value="Metallophos_2"/>
    <property type="match status" value="1"/>
</dbReference>
<organism evidence="5">
    <name type="scientific">hydrocarbon metagenome</name>
    <dbReference type="NCBI Taxonomy" id="938273"/>
    <lineage>
        <taxon>unclassified sequences</taxon>
        <taxon>metagenomes</taxon>
        <taxon>ecological metagenomes</taxon>
    </lineage>
</organism>
<dbReference type="InterPro" id="IPR024654">
    <property type="entry name" value="Calcineurin-like_PHP_lpxH"/>
</dbReference>
<proteinExistence type="inferred from homology"/>
<comment type="caution">
    <text evidence="5">The sequence shown here is derived from an EMBL/GenBank/DDBJ whole genome shotgun (WGS) entry which is preliminary data.</text>
</comment>
<feature type="domain" description="Calcineurin-like phosphoesterase" evidence="4">
    <location>
        <begin position="31"/>
        <end position="184"/>
    </location>
</feature>
<dbReference type="EMBL" id="LNQE01001127">
    <property type="protein sequence ID" value="KUG20926.1"/>
    <property type="molecule type" value="Genomic_DNA"/>
</dbReference>
<dbReference type="AlphaFoldDB" id="A0A0W8FJN9"/>
<dbReference type="InterPro" id="IPR029052">
    <property type="entry name" value="Metallo-depent_PP-like"/>
</dbReference>
<dbReference type="InterPro" id="IPR053193">
    <property type="entry name" value="MetalloPDE_YfcE-like"/>
</dbReference>
<dbReference type="SUPFAM" id="SSF56300">
    <property type="entry name" value="Metallo-dependent phosphatases"/>
    <property type="match status" value="1"/>
</dbReference>
<keyword evidence="2" id="KW-0479">Metal-binding</keyword>
<reference evidence="5" key="1">
    <citation type="journal article" date="2015" name="Proc. Natl. Acad. Sci. U.S.A.">
        <title>Networks of energetic and metabolic interactions define dynamics in microbial communities.</title>
        <authorList>
            <person name="Embree M."/>
            <person name="Liu J.K."/>
            <person name="Al-Bassam M.M."/>
            <person name="Zengler K."/>
        </authorList>
    </citation>
    <scope>NUCLEOTIDE SEQUENCE</scope>
</reference>
<dbReference type="CDD" id="cd00841">
    <property type="entry name" value="MPP_YfcE"/>
    <property type="match status" value="1"/>
</dbReference>
<gene>
    <name evidence="5" type="ORF">ASZ90_009334</name>
</gene>
<dbReference type="InterPro" id="IPR041802">
    <property type="entry name" value="MPP_YfcE"/>
</dbReference>
<evidence type="ECO:0000259" key="4">
    <source>
        <dbReference type="Pfam" id="PF12850"/>
    </source>
</evidence>
<dbReference type="InterPro" id="IPR000979">
    <property type="entry name" value="Phosphodiesterase_MJ0936/Vps29"/>
</dbReference>
<evidence type="ECO:0000313" key="5">
    <source>
        <dbReference type="EMBL" id="KUG20926.1"/>
    </source>
</evidence>
<dbReference type="GO" id="GO:0016787">
    <property type="term" value="F:hydrolase activity"/>
    <property type="evidence" value="ECO:0007669"/>
    <property type="project" value="UniProtKB-KW"/>
</dbReference>
<dbReference type="InterPro" id="IPR020935">
    <property type="entry name" value="PdiEstase_YfcE_CS"/>
</dbReference>
<protein>
    <submittedName>
        <fullName evidence="5">Phosphodiesterase</fullName>
    </submittedName>
</protein>
<dbReference type="GO" id="GO:0046872">
    <property type="term" value="F:metal ion binding"/>
    <property type="evidence" value="ECO:0007669"/>
    <property type="project" value="UniProtKB-KW"/>
</dbReference>
<dbReference type="PANTHER" id="PTHR43165">
    <property type="entry name" value="METALLOPHOSPHOESTERASE"/>
    <property type="match status" value="1"/>
</dbReference>
<accession>A0A0W8FJN9</accession>
<dbReference type="NCBIfam" id="TIGR00040">
    <property type="entry name" value="yfcE"/>
    <property type="match status" value="1"/>
</dbReference>
<evidence type="ECO:0000256" key="3">
    <source>
        <dbReference type="ARBA" id="ARBA00022801"/>
    </source>
</evidence>
<dbReference type="Gene3D" id="3.60.21.10">
    <property type="match status" value="1"/>
</dbReference>
<evidence type="ECO:0000256" key="2">
    <source>
        <dbReference type="ARBA" id="ARBA00022723"/>
    </source>
</evidence>